<keyword evidence="5 12" id="KW-0227">DNA damage</keyword>
<dbReference type="AlphaFoldDB" id="A0AAN7WQ07"/>
<dbReference type="GO" id="GO:0006284">
    <property type="term" value="P:base-excision repair"/>
    <property type="evidence" value="ECO:0007669"/>
    <property type="project" value="TreeGrafter"/>
</dbReference>
<dbReference type="GO" id="GO:0003887">
    <property type="term" value="F:DNA-directed DNA polymerase activity"/>
    <property type="evidence" value="ECO:0007669"/>
    <property type="project" value="UniProtKB-UniRule"/>
</dbReference>
<evidence type="ECO:0000313" key="16">
    <source>
        <dbReference type="Proteomes" id="UP001306508"/>
    </source>
</evidence>
<keyword evidence="12" id="KW-0808">Transferase</keyword>
<proteinExistence type="inferred from homology"/>
<comment type="similarity">
    <text evidence="12">Belongs to the DNA polymerase type-X family.</text>
</comment>
<dbReference type="SUPFAM" id="SSF81301">
    <property type="entry name" value="Nucleotidyltransferase"/>
    <property type="match status" value="1"/>
</dbReference>
<keyword evidence="7 12" id="KW-0239">DNA-directed DNA polymerase</keyword>
<evidence type="ECO:0000256" key="5">
    <source>
        <dbReference type="ARBA" id="ARBA00022763"/>
    </source>
</evidence>
<evidence type="ECO:0000256" key="1">
    <source>
        <dbReference type="ARBA" id="ARBA00001946"/>
    </source>
</evidence>
<comment type="catalytic activity">
    <reaction evidence="11 12">
        <text>DNA(n) + a 2'-deoxyribonucleoside 5'-triphosphate = DNA(n+1) + diphosphate</text>
        <dbReference type="Rhea" id="RHEA:22508"/>
        <dbReference type="Rhea" id="RHEA-COMP:17339"/>
        <dbReference type="Rhea" id="RHEA-COMP:17340"/>
        <dbReference type="ChEBI" id="CHEBI:33019"/>
        <dbReference type="ChEBI" id="CHEBI:61560"/>
        <dbReference type="ChEBI" id="CHEBI:173112"/>
        <dbReference type="EC" id="2.7.7.7"/>
    </reaction>
</comment>
<evidence type="ECO:0000313" key="15">
    <source>
        <dbReference type="EMBL" id="KAK5781047.1"/>
    </source>
</evidence>
<dbReference type="SUPFAM" id="SSF81585">
    <property type="entry name" value="PsbU/PolX domain-like"/>
    <property type="match status" value="1"/>
</dbReference>
<feature type="compositionally biased region" description="Basic and acidic residues" evidence="13">
    <location>
        <begin position="176"/>
        <end position="189"/>
    </location>
</feature>
<dbReference type="InterPro" id="IPR002008">
    <property type="entry name" value="DNA_pol_X_beta-like"/>
</dbReference>
<protein>
    <recommendedName>
        <fullName evidence="12">DNA polymerase</fullName>
        <ecNumber evidence="12">2.7.7.7</ecNumber>
    </recommendedName>
</protein>
<keyword evidence="10 12" id="KW-0539">Nucleus</keyword>
<evidence type="ECO:0000256" key="2">
    <source>
        <dbReference type="ARBA" id="ARBA00004123"/>
    </source>
</evidence>
<comment type="subcellular location">
    <subcellularLocation>
        <location evidence="2 12">Nucleus</location>
    </subcellularLocation>
</comment>
<dbReference type="GO" id="GO:0005634">
    <property type="term" value="C:nucleus"/>
    <property type="evidence" value="ECO:0007669"/>
    <property type="project" value="UniProtKB-SubCell"/>
</dbReference>
<keyword evidence="9 12" id="KW-0234">DNA repair</keyword>
<dbReference type="InterPro" id="IPR027421">
    <property type="entry name" value="DNA_pol_lamdba_lyase_dom_sf"/>
</dbReference>
<dbReference type="PANTHER" id="PTHR11276:SF42">
    <property type="entry name" value="DNA POLYMERASE BETA"/>
    <property type="match status" value="1"/>
</dbReference>
<dbReference type="Pfam" id="PF10391">
    <property type="entry name" value="DNA_pol_lambd_f"/>
    <property type="match status" value="1"/>
</dbReference>
<dbReference type="Gene3D" id="3.30.460.10">
    <property type="entry name" value="Beta Polymerase, domain 2"/>
    <property type="match status" value="1"/>
</dbReference>
<evidence type="ECO:0000256" key="3">
    <source>
        <dbReference type="ARBA" id="ARBA00022490"/>
    </source>
</evidence>
<dbReference type="InterPro" id="IPR010996">
    <property type="entry name" value="HHH_MUS81"/>
</dbReference>
<keyword evidence="3" id="KW-0963">Cytoplasm</keyword>
<dbReference type="Pfam" id="PF14792">
    <property type="entry name" value="DNA_pol_B_palm"/>
    <property type="match status" value="1"/>
</dbReference>
<evidence type="ECO:0000256" key="11">
    <source>
        <dbReference type="ARBA" id="ARBA00049244"/>
    </source>
</evidence>
<evidence type="ECO:0000256" key="4">
    <source>
        <dbReference type="ARBA" id="ARBA00022723"/>
    </source>
</evidence>
<evidence type="ECO:0000256" key="8">
    <source>
        <dbReference type="ARBA" id="ARBA00023125"/>
    </source>
</evidence>
<dbReference type="GO" id="GO:0046872">
    <property type="term" value="F:metal ion binding"/>
    <property type="evidence" value="ECO:0007669"/>
    <property type="project" value="UniProtKB-UniRule"/>
</dbReference>
<dbReference type="SUPFAM" id="SSF47802">
    <property type="entry name" value="DNA polymerase beta, N-terminal domain-like"/>
    <property type="match status" value="1"/>
</dbReference>
<accession>A0AAN7WQ07</accession>
<dbReference type="InterPro" id="IPR002054">
    <property type="entry name" value="DNA-dir_DNA_pol_X"/>
</dbReference>
<organism evidence="15 16">
    <name type="scientific">Arxiozyma heterogenica</name>
    <dbReference type="NCBI Taxonomy" id="278026"/>
    <lineage>
        <taxon>Eukaryota</taxon>
        <taxon>Fungi</taxon>
        <taxon>Dikarya</taxon>
        <taxon>Ascomycota</taxon>
        <taxon>Saccharomycotina</taxon>
        <taxon>Saccharomycetes</taxon>
        <taxon>Saccharomycetales</taxon>
        <taxon>Saccharomycetaceae</taxon>
        <taxon>Arxiozyma</taxon>
    </lineage>
</organism>
<keyword evidence="16" id="KW-1185">Reference proteome</keyword>
<evidence type="ECO:0000256" key="13">
    <source>
        <dbReference type="SAM" id="MobiDB-lite"/>
    </source>
</evidence>
<sequence>MLFEKLGFVILPNINASSTQFRCKLIEENGGTIVHSMDDVNNNQIVVLIVDSFLNSQKDGINDMVLFVKESSFDLNVLFNKIDEFHLFFFKCSQVGRWLSKHIVPINDIQQRLHFTKEMIEVYNEDERSNFNEQVYLNLDRKQNQENNGNCNIDEQLSVDKSITIGSVPGNQDEENDKKDVEKTPRKETQNNSEIIKALEYLAERHKIEGNHFKSSNYSVAKKVIEKCNFKIVSGKQAERQLPHIGPRIGNLIQRIVTTGSLPGEEIEISHQQILTYFQNCHGVGPSMAKRWALLRMNSFKDVLIKLSQDFITEWPLLYGWKYYEEWSMQILRRETAIHFNKIKECLSKIDERCHVEIQGSYNRGMESSGDIDLLFYREDCDDIKIIVSVLQELIIQLHREGYIKCILQLSTQLYDEFKNDFNEIFKKVDLKLPKKCHMVSHKFSRIYYLGVILQRSEFELTIRERETILQKSSSSKLKDVDLFMSGSDMLKYNY</sequence>
<evidence type="ECO:0000256" key="10">
    <source>
        <dbReference type="ARBA" id="ARBA00023242"/>
    </source>
</evidence>
<evidence type="ECO:0000256" key="12">
    <source>
        <dbReference type="RuleBase" id="RU366014"/>
    </source>
</evidence>
<feature type="domain" description="DNA-directed DNA polymerase X" evidence="14">
    <location>
        <begin position="189"/>
        <end position="494"/>
    </location>
</feature>
<evidence type="ECO:0000256" key="7">
    <source>
        <dbReference type="ARBA" id="ARBA00022932"/>
    </source>
</evidence>
<dbReference type="Proteomes" id="UP001306508">
    <property type="component" value="Unassembled WGS sequence"/>
</dbReference>
<gene>
    <name evidence="15" type="ORF">RI543_001435</name>
</gene>
<evidence type="ECO:0000256" key="9">
    <source>
        <dbReference type="ARBA" id="ARBA00023204"/>
    </source>
</evidence>
<feature type="region of interest" description="Disordered" evidence="13">
    <location>
        <begin position="164"/>
        <end position="190"/>
    </location>
</feature>
<dbReference type="PANTHER" id="PTHR11276">
    <property type="entry name" value="DNA POLYMERASE TYPE-X FAMILY MEMBER"/>
    <property type="match status" value="1"/>
</dbReference>
<keyword evidence="8" id="KW-0238">DNA-binding</keyword>
<dbReference type="GO" id="GO:0006303">
    <property type="term" value="P:double-strand break repair via nonhomologous end joining"/>
    <property type="evidence" value="ECO:0007669"/>
    <property type="project" value="TreeGrafter"/>
</dbReference>
<reference evidence="16" key="1">
    <citation type="submission" date="2023-07" db="EMBL/GenBank/DDBJ databases">
        <title>A draft genome of Kazachstania heterogenica Y-27499.</title>
        <authorList>
            <person name="Donic C."/>
            <person name="Kralova J.S."/>
            <person name="Fidel L."/>
            <person name="Ben-Dor S."/>
            <person name="Jung S."/>
        </authorList>
    </citation>
    <scope>NUCLEOTIDE SEQUENCE [LARGE SCALE GENOMIC DNA]</scope>
    <source>
        <strain evidence="16">Y27499</strain>
    </source>
</reference>
<keyword evidence="4" id="KW-0479">Metal-binding</keyword>
<dbReference type="InterPro" id="IPR018944">
    <property type="entry name" value="DNA_pol_lambd_fingers_domain"/>
</dbReference>
<keyword evidence="6" id="KW-0460">Magnesium</keyword>
<comment type="function">
    <text evidence="12">DNA polymerase that functions in several pathways of DNA repair. Involved in base excision repair (BER) responsible for repair of lesions that give rise to abasic (AP) sites in DNA. Also contributes to DNA double-strand break repair by non-homologous end joining and homologous recombination. Has both template-dependent and template-independent (terminal transferase) DNA polymerase activities. Has also a 5'-deoxyribose-5-phosphate lyase (dRP lyase) activity.</text>
</comment>
<dbReference type="GO" id="GO:0003677">
    <property type="term" value="F:DNA binding"/>
    <property type="evidence" value="ECO:0007669"/>
    <property type="project" value="UniProtKB-UniRule"/>
</dbReference>
<dbReference type="InterPro" id="IPR022312">
    <property type="entry name" value="DNA_pol_X"/>
</dbReference>
<evidence type="ECO:0000259" key="14">
    <source>
        <dbReference type="SMART" id="SM00483"/>
    </source>
</evidence>
<evidence type="ECO:0000256" key="6">
    <source>
        <dbReference type="ARBA" id="ARBA00022842"/>
    </source>
</evidence>
<dbReference type="InterPro" id="IPR043519">
    <property type="entry name" value="NT_sf"/>
</dbReference>
<name>A0AAN7WQ07_9SACH</name>
<comment type="cofactor">
    <cofactor evidence="1">
        <name>Mg(2+)</name>
        <dbReference type="ChEBI" id="CHEBI:18420"/>
    </cofactor>
</comment>
<dbReference type="EC" id="2.7.7.7" evidence="12"/>
<dbReference type="SMART" id="SM00483">
    <property type="entry name" value="POLXc"/>
    <property type="match status" value="1"/>
</dbReference>
<dbReference type="InterPro" id="IPR028207">
    <property type="entry name" value="DNA_pol_B_palm_palm"/>
</dbReference>
<dbReference type="Gene3D" id="1.10.150.110">
    <property type="entry name" value="DNA polymerase beta, N-terminal domain-like"/>
    <property type="match status" value="1"/>
</dbReference>
<dbReference type="PRINTS" id="PR00870">
    <property type="entry name" value="DNAPOLXBETA"/>
</dbReference>
<dbReference type="EMBL" id="JAWIZZ010000038">
    <property type="protein sequence ID" value="KAK5781047.1"/>
    <property type="molecule type" value="Genomic_DNA"/>
</dbReference>
<keyword evidence="12" id="KW-0548">Nucleotidyltransferase</keyword>
<comment type="caution">
    <text evidence="15">The sequence shown here is derived from an EMBL/GenBank/DDBJ whole genome shotgun (WGS) entry which is preliminary data.</text>
</comment>
<dbReference type="Pfam" id="PF14716">
    <property type="entry name" value="HHH_8"/>
    <property type="match status" value="1"/>
</dbReference>